<proteinExistence type="predicted"/>
<accession>A0A1D8TVU9</accession>
<gene>
    <name evidence="2" type="ORF">BJP34_21695</name>
</gene>
<sequence length="361" mass="40204">MVVFFIYSGLVYLGIASLYWFVVFPINFIDGFLEKSQLNKLFFFVNKVEQKNQFLFFIAVVIMAIGLGVLLKLYYLNKGLWNLSKTGITVKTPIGTEDKQIIQCLNNALGWLSSDQIALRLGGIYALERIAKVSAEDHWKIMEILSTFVRYQSPWKIHVEQQKQIDELSIPDQIAQGQKLPIDIQGALTVIGRRDSSKELEDEKIDLRHATLMGANLTEANLQEAYLNAAKLQGACLNQANLKGASVIGANLEGADCNQANLQGAYLIKANLTDACLFDANLEGAFLRRAKLEKAILWNANLQRASLIKANLQEANLEGANLEGTDLRGANLQGAKNLTQKQIELAQIDSETILPDYLIRN</sequence>
<dbReference type="PANTHER" id="PTHR14136:SF17">
    <property type="entry name" value="BTB_POZ DOMAIN-CONTAINING PROTEIN KCTD9"/>
    <property type="match status" value="1"/>
</dbReference>
<name>A0A1D8TVU9_9CYAN</name>
<dbReference type="PANTHER" id="PTHR14136">
    <property type="entry name" value="BTB_POZ DOMAIN-CONTAINING PROTEIN KCTD9"/>
    <property type="match status" value="1"/>
</dbReference>
<evidence type="ECO:0000313" key="2">
    <source>
        <dbReference type="EMBL" id="AOX01704.1"/>
    </source>
</evidence>
<keyword evidence="1" id="KW-0812">Transmembrane</keyword>
<dbReference type="Proteomes" id="UP000177870">
    <property type="component" value="Chromosome"/>
</dbReference>
<dbReference type="EMBL" id="CP017599">
    <property type="protein sequence ID" value="AOX01704.1"/>
    <property type="molecule type" value="Genomic_DNA"/>
</dbReference>
<keyword evidence="1" id="KW-1133">Transmembrane helix</keyword>
<dbReference type="KEGG" id="mpro:BJP34_21695"/>
<protein>
    <recommendedName>
        <fullName evidence="4">Low-complexity protein</fullName>
    </recommendedName>
</protein>
<evidence type="ECO:0000313" key="3">
    <source>
        <dbReference type="Proteomes" id="UP000177870"/>
    </source>
</evidence>
<evidence type="ECO:0008006" key="4">
    <source>
        <dbReference type="Google" id="ProtNLM"/>
    </source>
</evidence>
<organism evidence="2 3">
    <name type="scientific">Moorena producens PAL-8-15-08-1</name>
    <dbReference type="NCBI Taxonomy" id="1458985"/>
    <lineage>
        <taxon>Bacteria</taxon>
        <taxon>Bacillati</taxon>
        <taxon>Cyanobacteriota</taxon>
        <taxon>Cyanophyceae</taxon>
        <taxon>Coleofasciculales</taxon>
        <taxon>Coleofasciculaceae</taxon>
        <taxon>Moorena</taxon>
    </lineage>
</organism>
<dbReference type="AlphaFoldDB" id="A0A1D8TVU9"/>
<keyword evidence="1" id="KW-0472">Membrane</keyword>
<dbReference type="InterPro" id="IPR001646">
    <property type="entry name" value="5peptide_repeat"/>
</dbReference>
<feature type="transmembrane region" description="Helical" evidence="1">
    <location>
        <begin position="54"/>
        <end position="75"/>
    </location>
</feature>
<dbReference type="Gene3D" id="2.160.20.80">
    <property type="entry name" value="E3 ubiquitin-protein ligase SopA"/>
    <property type="match status" value="1"/>
</dbReference>
<dbReference type="Pfam" id="PF00805">
    <property type="entry name" value="Pentapeptide"/>
    <property type="match status" value="3"/>
</dbReference>
<dbReference type="STRING" id="1458985.BJP34_21695"/>
<dbReference type="InterPro" id="IPR051082">
    <property type="entry name" value="Pentapeptide-BTB/POZ_domain"/>
</dbReference>
<evidence type="ECO:0000256" key="1">
    <source>
        <dbReference type="SAM" id="Phobius"/>
    </source>
</evidence>
<dbReference type="SUPFAM" id="SSF141571">
    <property type="entry name" value="Pentapeptide repeat-like"/>
    <property type="match status" value="1"/>
</dbReference>
<reference evidence="3" key="1">
    <citation type="submission" date="2016-10" db="EMBL/GenBank/DDBJ databases">
        <title>Comparative genomics uncovers the prolific and rare metabolic potential of the cyanobacterial genus Moorea.</title>
        <authorList>
            <person name="Leao T."/>
            <person name="Castelao G."/>
            <person name="Korobeynikov A."/>
            <person name="Monroe E.A."/>
            <person name="Podell S."/>
            <person name="Glukhov E."/>
            <person name="Allen E."/>
            <person name="Gerwick W.H."/>
            <person name="Gerwick L."/>
        </authorList>
    </citation>
    <scope>NUCLEOTIDE SEQUENCE [LARGE SCALE GENOMIC DNA]</scope>
    <source>
        <strain evidence="3">PAL-8-15-08-1</strain>
    </source>
</reference>
<feature type="transmembrane region" description="Helical" evidence="1">
    <location>
        <begin position="6"/>
        <end position="33"/>
    </location>
</feature>